<dbReference type="Proteomes" id="UP000773469">
    <property type="component" value="Unassembled WGS sequence"/>
</dbReference>
<dbReference type="RefSeq" id="WP_220756975.1">
    <property type="nucleotide sequence ID" value="NZ_BPEU01000013.1"/>
</dbReference>
<dbReference type="EMBL" id="BPEU01000013">
    <property type="protein sequence ID" value="GIU41133.1"/>
    <property type="molecule type" value="Genomic_DNA"/>
</dbReference>
<evidence type="ECO:0000313" key="1">
    <source>
        <dbReference type="EMBL" id="GIU41133.1"/>
    </source>
</evidence>
<organism evidence="1 2">
    <name type="scientific">Shewanella colwelliana</name>
    <name type="common">Alteromonas colwelliana</name>
    <dbReference type="NCBI Taxonomy" id="23"/>
    <lineage>
        <taxon>Bacteria</taxon>
        <taxon>Pseudomonadati</taxon>
        <taxon>Pseudomonadota</taxon>
        <taxon>Gammaproteobacteria</taxon>
        <taxon>Alteromonadales</taxon>
        <taxon>Shewanellaceae</taxon>
        <taxon>Shewanella</taxon>
    </lineage>
</organism>
<sequence length="82" mass="9745">MEDFNEAENHLASWLNFGYVLEPDTGQYRHPEFVFRKLGEWPGWNAFLGVSPDHPAFEENEVADLLDEMAWQLYIEEYRAKH</sequence>
<name>A0ABQ4P0U9_SHECO</name>
<reference evidence="1 2" key="1">
    <citation type="submission" date="2021-05" db="EMBL/GenBank/DDBJ databases">
        <title>Molecular characterization for Shewanella algae harboring chromosomal blaOXA-55-like strains isolated from clinical and environment sample.</title>
        <authorList>
            <person name="Ohama Y."/>
            <person name="Aoki K."/>
            <person name="Harada S."/>
            <person name="Moriya K."/>
            <person name="Ishii Y."/>
            <person name="Tateda K."/>
        </authorList>
    </citation>
    <scope>NUCLEOTIDE SEQUENCE [LARGE SCALE GENOMIC DNA]</scope>
    <source>
        <strain evidence="1 2">MBTL60-118</strain>
    </source>
</reference>
<keyword evidence="2" id="KW-1185">Reference proteome</keyword>
<accession>A0ABQ4P0U9</accession>
<evidence type="ECO:0000313" key="2">
    <source>
        <dbReference type="Proteomes" id="UP000773469"/>
    </source>
</evidence>
<proteinExistence type="predicted"/>
<protein>
    <submittedName>
        <fullName evidence="1">Uncharacterized protein</fullName>
    </submittedName>
</protein>
<gene>
    <name evidence="1" type="ORF">TUM3794_20980</name>
</gene>
<comment type="caution">
    <text evidence="1">The sequence shown here is derived from an EMBL/GenBank/DDBJ whole genome shotgun (WGS) entry which is preliminary data.</text>
</comment>